<reference evidence="2" key="1">
    <citation type="submission" date="2016-10" db="EMBL/GenBank/DDBJ databases">
        <authorList>
            <person name="Varghese N."/>
            <person name="Submissions S."/>
        </authorList>
    </citation>
    <scope>NUCLEOTIDE SEQUENCE [LARGE SCALE GENOMIC DNA]</scope>
    <source>
        <strain evidence="2">Gh-105</strain>
    </source>
</reference>
<sequence>MRLREKDKKDAEVVTLGWDEAQAALQAGTHVVVNDDVGEVTASEEDREPKAPA</sequence>
<protein>
    <submittedName>
        <fullName evidence="1">Uncharacterized protein</fullName>
    </submittedName>
</protein>
<dbReference type="RefSeq" id="WP_177232424.1">
    <property type="nucleotide sequence ID" value="NZ_FOPM01000017.1"/>
</dbReference>
<dbReference type="EMBL" id="FOPM01000017">
    <property type="protein sequence ID" value="SFG92855.1"/>
    <property type="molecule type" value="Genomic_DNA"/>
</dbReference>
<accession>A0A1I2VUB2</accession>
<dbReference type="AlphaFoldDB" id="A0A1I2VUB2"/>
<evidence type="ECO:0000313" key="1">
    <source>
        <dbReference type="EMBL" id="SFG92855.1"/>
    </source>
</evidence>
<gene>
    <name evidence="1" type="ORF">SAMN05192565_11796</name>
</gene>
<organism evidence="1 2">
    <name type="scientific">Methylobacterium gossipiicola</name>
    <dbReference type="NCBI Taxonomy" id="582675"/>
    <lineage>
        <taxon>Bacteria</taxon>
        <taxon>Pseudomonadati</taxon>
        <taxon>Pseudomonadota</taxon>
        <taxon>Alphaproteobacteria</taxon>
        <taxon>Hyphomicrobiales</taxon>
        <taxon>Methylobacteriaceae</taxon>
        <taxon>Methylobacterium</taxon>
    </lineage>
</organism>
<dbReference type="STRING" id="582675.SAMN05192565_11796"/>
<evidence type="ECO:0000313" key="2">
    <source>
        <dbReference type="Proteomes" id="UP000199229"/>
    </source>
</evidence>
<name>A0A1I2VUB2_9HYPH</name>
<dbReference type="Proteomes" id="UP000199229">
    <property type="component" value="Unassembled WGS sequence"/>
</dbReference>
<keyword evidence="2" id="KW-1185">Reference proteome</keyword>
<proteinExistence type="predicted"/>